<dbReference type="InterPro" id="IPR013467">
    <property type="entry name" value="HNH78-like"/>
</dbReference>
<keyword evidence="1" id="KW-0540">Nuclease</keyword>
<evidence type="ECO:0000313" key="1">
    <source>
        <dbReference type="EMBL" id="MEB4591698.1"/>
    </source>
</evidence>
<keyword evidence="1" id="KW-0255">Endonuclease</keyword>
<gene>
    <name evidence="1" type="primary">ptuB</name>
    <name evidence="1" type="ORF">VSS37_11965</name>
</gene>
<proteinExistence type="predicted"/>
<name>A0ABU6CZ87_9GAMM</name>
<dbReference type="NCBIfam" id="NF041761">
    <property type="entry name" value="PtuB"/>
    <property type="match status" value="1"/>
</dbReference>
<comment type="caution">
    <text evidence="1">The sequence shown here is derived from an EMBL/GenBank/DDBJ whole genome shotgun (WGS) entry which is preliminary data.</text>
</comment>
<dbReference type="GO" id="GO:0004519">
    <property type="term" value="F:endonuclease activity"/>
    <property type="evidence" value="ECO:0007669"/>
    <property type="project" value="UniProtKB-KW"/>
</dbReference>
<dbReference type="NCBIfam" id="TIGR02646">
    <property type="entry name" value="retron system putative HNH endonuclease"/>
    <property type="match status" value="1"/>
</dbReference>
<keyword evidence="2" id="KW-1185">Reference proteome</keyword>
<dbReference type="RefSeq" id="WP_324695515.1">
    <property type="nucleotide sequence ID" value="NZ_JAYMYJ010000112.1"/>
</dbReference>
<protein>
    <submittedName>
        <fullName evidence="1">Retron Ec78 anti-phage system effector HNH endonuclease PtuB</fullName>
    </submittedName>
</protein>
<keyword evidence="1" id="KW-0378">Hydrolase</keyword>
<dbReference type="InterPro" id="IPR053575">
    <property type="entry name" value="Retron_Ec78_HNH_endo"/>
</dbReference>
<reference evidence="2" key="1">
    <citation type="submission" date="2023-07" db="EMBL/GenBank/DDBJ databases">
        <title>The carbon used by Thiothrix.</title>
        <authorList>
            <person name="Chen L."/>
        </authorList>
    </citation>
    <scope>NUCLEOTIDE SEQUENCE [LARGE SCALE GENOMIC DNA]</scope>
</reference>
<dbReference type="EMBL" id="JAYMYJ010000112">
    <property type="protein sequence ID" value="MEB4591698.1"/>
    <property type="molecule type" value="Genomic_DNA"/>
</dbReference>
<evidence type="ECO:0000313" key="2">
    <source>
        <dbReference type="Proteomes" id="UP001308005"/>
    </source>
</evidence>
<sequence length="217" mass="24828">MHKLTRPREAPNCLSRYRHGLNQWNEVAPAEKTQIWEKLDQMQQGRCAYCENGLSMSGEHYAAHIEHFRQRGRYPQGTFEWANLFGSCNRKDSCGKHKDESDAYPHEDLIKPDLEDPEHFFLFVSDGSIAIRQGLSAAEQHRAAATLRIFNLDVQHGALRQMRSSAVQGYIQTAEELAAMSADFPEDEWLELLQQELAAVEHLPFVTAIKHILKSEP</sequence>
<organism evidence="1 2">
    <name type="scientific">Candidatus Thiothrix phosphatis</name>
    <dbReference type="NCBI Taxonomy" id="3112415"/>
    <lineage>
        <taxon>Bacteria</taxon>
        <taxon>Pseudomonadati</taxon>
        <taxon>Pseudomonadota</taxon>
        <taxon>Gammaproteobacteria</taxon>
        <taxon>Thiotrichales</taxon>
        <taxon>Thiotrichaceae</taxon>
        <taxon>Thiothrix</taxon>
    </lineage>
</organism>
<accession>A0ABU6CZ87</accession>
<dbReference type="Proteomes" id="UP001308005">
    <property type="component" value="Unassembled WGS sequence"/>
</dbReference>
<dbReference type="Gene3D" id="1.10.30.50">
    <property type="match status" value="1"/>
</dbReference>